<evidence type="ECO:0008006" key="3">
    <source>
        <dbReference type="Google" id="ProtNLM"/>
    </source>
</evidence>
<evidence type="ECO:0000313" key="2">
    <source>
        <dbReference type="Proteomes" id="UP000182278"/>
    </source>
</evidence>
<organism evidence="1 2">
    <name type="scientific">Candidatus Desantisbacteria bacterium CG1_02_38_46</name>
    <dbReference type="NCBI Taxonomy" id="1817893"/>
    <lineage>
        <taxon>Bacteria</taxon>
        <taxon>Candidatus Desantisiibacteriota</taxon>
    </lineage>
</organism>
<dbReference type="STRING" id="1817893.AUJ66_05590"/>
<protein>
    <recommendedName>
        <fullName evidence="3">Restriction endonuclease</fullName>
    </recommendedName>
</protein>
<sequence>MDIYIQIEKSLEKFLSGYNFVIDEMGTSPRSIGDKVQEVITKNFPDICREVSSQFKTDFTRRSFEDVAFTIGDKYFAFDVKTKNVEAGFHMPNIKSVERLIHFYASPNNIFIIVSAEYQLNRNNQIKPITFKQISVFPIEQISWSCLRFGKLGYGQLQIDPGKSIMVNRGQTRGKWMNIFFEKLILFYKDELKKSRAMLEWAQRCKDLWENGKIDEISRLGKYIRESNLEYRTPEE</sequence>
<dbReference type="EMBL" id="MNUO01000085">
    <property type="protein sequence ID" value="OIN96664.1"/>
    <property type="molecule type" value="Genomic_DNA"/>
</dbReference>
<evidence type="ECO:0000313" key="1">
    <source>
        <dbReference type="EMBL" id="OIN96664.1"/>
    </source>
</evidence>
<proteinExistence type="predicted"/>
<dbReference type="AlphaFoldDB" id="A0A1J4SBJ0"/>
<accession>A0A1J4SBJ0</accession>
<reference evidence="1 2" key="1">
    <citation type="journal article" date="2016" name="Environ. Microbiol.">
        <title>Genomic resolution of a cold subsurface aquifer community provides metabolic insights for novel microbes adapted to high CO concentrations.</title>
        <authorList>
            <person name="Probst A.J."/>
            <person name="Castelle C.J."/>
            <person name="Singh A."/>
            <person name="Brown C.T."/>
            <person name="Anantharaman K."/>
            <person name="Sharon I."/>
            <person name="Hug L.A."/>
            <person name="Burstein D."/>
            <person name="Emerson J.B."/>
            <person name="Thomas B.C."/>
            <person name="Banfield J.F."/>
        </authorList>
    </citation>
    <scope>NUCLEOTIDE SEQUENCE [LARGE SCALE GENOMIC DNA]</scope>
    <source>
        <strain evidence="1">CG1_02_38_46</strain>
    </source>
</reference>
<dbReference type="Proteomes" id="UP000182278">
    <property type="component" value="Unassembled WGS sequence"/>
</dbReference>
<comment type="caution">
    <text evidence="1">The sequence shown here is derived from an EMBL/GenBank/DDBJ whole genome shotgun (WGS) entry which is preliminary data.</text>
</comment>
<name>A0A1J4SBJ0_9BACT</name>
<gene>
    <name evidence="1" type="ORF">AUJ66_05590</name>
</gene>